<name>A0A4P9VQK1_9GAMM</name>
<evidence type="ECO:0000313" key="2">
    <source>
        <dbReference type="Proteomes" id="UP000257039"/>
    </source>
</evidence>
<comment type="caution">
    <text evidence="1">The sequence shown here is derived from an EMBL/GenBank/DDBJ whole genome shotgun (WGS) entry which is preliminary data.</text>
</comment>
<reference evidence="1 2" key="1">
    <citation type="submission" date="2017-04" db="EMBL/GenBank/DDBJ databases">
        <title>Draft genome sequence of Zooshikella ganghwensis VG4 isolated from Red Sea sediments.</title>
        <authorList>
            <person name="Rehman Z."/>
            <person name="Alam I."/>
            <person name="Kamau A."/>
            <person name="Bajic V."/>
            <person name="Leiknes T."/>
        </authorList>
    </citation>
    <scope>NUCLEOTIDE SEQUENCE [LARGE SCALE GENOMIC DNA]</scope>
    <source>
        <strain evidence="1 2">VG4</strain>
    </source>
</reference>
<dbReference type="Proteomes" id="UP000257039">
    <property type="component" value="Unassembled WGS sequence"/>
</dbReference>
<dbReference type="EMBL" id="NDXW01000001">
    <property type="protein sequence ID" value="RDH45828.1"/>
    <property type="molecule type" value="Genomic_DNA"/>
</dbReference>
<dbReference type="RefSeq" id="WP_094788717.1">
    <property type="nucleotide sequence ID" value="NZ_NDXW01000001.1"/>
</dbReference>
<dbReference type="InterPro" id="IPR006521">
    <property type="entry name" value="Tail_protein_I"/>
</dbReference>
<sequence>MSLLPSNAKPFEHALEASCARVSAIPARPDIVWKPDVCPEPLLPWLAWALSVDEWDEHWTADIKRQVIKASIAVHLIKGTLGAVKKALAATGVDTSIKEWFQYGGQPYTFKAEVNLENNGITEKQIKHIHRLINRTKNTRSHFDLTLYLTNKTKIPRIATVCLNGQTTFVRPYLTKVISNQFSSVMATGSQTVYHATIAPQLTTHLHSCICRTLLVGYQTIHTHTIKPREIS</sequence>
<dbReference type="NCBIfam" id="TIGR01634">
    <property type="entry name" value="tail_P2_I"/>
    <property type="match status" value="1"/>
</dbReference>
<gene>
    <name evidence="1" type="ORF">B9G39_21565</name>
</gene>
<organism evidence="1 2">
    <name type="scientific">Zooshikella ganghwensis</name>
    <dbReference type="NCBI Taxonomy" id="202772"/>
    <lineage>
        <taxon>Bacteria</taxon>
        <taxon>Pseudomonadati</taxon>
        <taxon>Pseudomonadota</taxon>
        <taxon>Gammaproteobacteria</taxon>
        <taxon>Oceanospirillales</taxon>
        <taxon>Zooshikellaceae</taxon>
        <taxon>Zooshikella</taxon>
    </lineage>
</organism>
<proteinExistence type="predicted"/>
<accession>A0A4P9VQK1</accession>
<dbReference type="AlphaFoldDB" id="A0A4P9VQK1"/>
<keyword evidence="2" id="KW-1185">Reference proteome</keyword>
<evidence type="ECO:0000313" key="1">
    <source>
        <dbReference type="EMBL" id="RDH45828.1"/>
    </source>
</evidence>
<protein>
    <submittedName>
        <fullName evidence="1">Phage tail protein I</fullName>
    </submittedName>
</protein>
<dbReference type="Pfam" id="PF09684">
    <property type="entry name" value="Tail_P2_I"/>
    <property type="match status" value="1"/>
</dbReference>